<evidence type="ECO:0000313" key="4">
    <source>
        <dbReference type="EMBL" id="KIN00727.1"/>
    </source>
</evidence>
<dbReference type="PANTHER" id="PTHR11820">
    <property type="entry name" value="ACYLPYRUVASE"/>
    <property type="match status" value="1"/>
</dbReference>
<reference evidence="4 5" key="1">
    <citation type="submission" date="2014-04" db="EMBL/GenBank/DDBJ databases">
        <authorList>
            <consortium name="DOE Joint Genome Institute"/>
            <person name="Kuo A."/>
            <person name="Martino E."/>
            <person name="Perotto S."/>
            <person name="Kohler A."/>
            <person name="Nagy L.G."/>
            <person name="Floudas D."/>
            <person name="Copeland A."/>
            <person name="Barry K.W."/>
            <person name="Cichocki N."/>
            <person name="Veneault-Fourrey C."/>
            <person name="LaButti K."/>
            <person name="Lindquist E.A."/>
            <person name="Lipzen A."/>
            <person name="Lundell T."/>
            <person name="Morin E."/>
            <person name="Murat C."/>
            <person name="Sun H."/>
            <person name="Tunlid A."/>
            <person name="Henrissat B."/>
            <person name="Grigoriev I.V."/>
            <person name="Hibbett D.S."/>
            <person name="Martin F."/>
            <person name="Nordberg H.P."/>
            <person name="Cantor M.N."/>
            <person name="Hua S.X."/>
        </authorList>
    </citation>
    <scope>NUCLEOTIDE SEQUENCE [LARGE SCALE GENOMIC DNA]</scope>
    <source>
        <strain evidence="4 5">Zn</strain>
    </source>
</reference>
<evidence type="ECO:0000259" key="3">
    <source>
        <dbReference type="Pfam" id="PF01557"/>
    </source>
</evidence>
<proteinExistence type="inferred from homology"/>
<evidence type="ECO:0000256" key="1">
    <source>
        <dbReference type="ARBA" id="ARBA00010211"/>
    </source>
</evidence>
<accession>A0A0C3HEI5</accession>
<dbReference type="InterPro" id="IPR011234">
    <property type="entry name" value="Fumarylacetoacetase-like_C"/>
</dbReference>
<dbReference type="HOGENOM" id="CLU_028458_2_1_1"/>
<dbReference type="Pfam" id="PF01557">
    <property type="entry name" value="FAA_hydrolase"/>
    <property type="match status" value="1"/>
</dbReference>
<dbReference type="GO" id="GO:0006107">
    <property type="term" value="P:oxaloacetate metabolic process"/>
    <property type="evidence" value="ECO:0007669"/>
    <property type="project" value="UniProtKB-ARBA"/>
</dbReference>
<dbReference type="Proteomes" id="UP000054321">
    <property type="component" value="Unassembled WGS sequence"/>
</dbReference>
<keyword evidence="2" id="KW-0479">Metal-binding</keyword>
<dbReference type="STRING" id="913774.A0A0C3HEI5"/>
<keyword evidence="5" id="KW-1185">Reference proteome</keyword>
<gene>
    <name evidence="4" type="ORF">OIDMADRAFT_124052</name>
</gene>
<dbReference type="GO" id="GO:0046872">
    <property type="term" value="F:metal ion binding"/>
    <property type="evidence" value="ECO:0007669"/>
    <property type="project" value="UniProtKB-KW"/>
</dbReference>
<dbReference type="FunFam" id="3.90.850.10:FF:000002">
    <property type="entry name" value="2-hydroxyhepta-2,4-diene-1,7-dioate isomerase"/>
    <property type="match status" value="1"/>
</dbReference>
<name>A0A0C3HEI5_OIDMZ</name>
<organism evidence="4 5">
    <name type="scientific">Oidiodendron maius (strain Zn)</name>
    <dbReference type="NCBI Taxonomy" id="913774"/>
    <lineage>
        <taxon>Eukaryota</taxon>
        <taxon>Fungi</taxon>
        <taxon>Dikarya</taxon>
        <taxon>Ascomycota</taxon>
        <taxon>Pezizomycotina</taxon>
        <taxon>Leotiomycetes</taxon>
        <taxon>Leotiomycetes incertae sedis</taxon>
        <taxon>Myxotrichaceae</taxon>
        <taxon>Oidiodendron</taxon>
    </lineage>
</organism>
<dbReference type="InParanoid" id="A0A0C3HEI5"/>
<dbReference type="EMBL" id="KN832877">
    <property type="protein sequence ID" value="KIN00727.1"/>
    <property type="molecule type" value="Genomic_DNA"/>
</dbReference>
<dbReference type="SUPFAM" id="SSF56529">
    <property type="entry name" value="FAH"/>
    <property type="match status" value="1"/>
</dbReference>
<protein>
    <recommendedName>
        <fullName evidence="3">Fumarylacetoacetase-like C-terminal domain-containing protein</fullName>
    </recommendedName>
</protein>
<comment type="similarity">
    <text evidence="1">Belongs to the FAH family.</text>
</comment>
<dbReference type="InterPro" id="IPR036663">
    <property type="entry name" value="Fumarylacetoacetase_C_sf"/>
</dbReference>
<dbReference type="Gene3D" id="3.90.850.10">
    <property type="entry name" value="Fumarylacetoacetase-like, C-terminal domain"/>
    <property type="match status" value="1"/>
</dbReference>
<dbReference type="OrthoDB" id="411064at2759"/>
<dbReference type="GO" id="GO:0050163">
    <property type="term" value="F:oxaloacetate tautomerase activity"/>
    <property type="evidence" value="ECO:0007669"/>
    <property type="project" value="UniProtKB-ARBA"/>
</dbReference>
<reference evidence="5" key="2">
    <citation type="submission" date="2015-01" db="EMBL/GenBank/DDBJ databases">
        <title>Evolutionary Origins and Diversification of the Mycorrhizal Mutualists.</title>
        <authorList>
            <consortium name="DOE Joint Genome Institute"/>
            <consortium name="Mycorrhizal Genomics Consortium"/>
            <person name="Kohler A."/>
            <person name="Kuo A."/>
            <person name="Nagy L.G."/>
            <person name="Floudas D."/>
            <person name="Copeland A."/>
            <person name="Barry K.W."/>
            <person name="Cichocki N."/>
            <person name="Veneault-Fourrey C."/>
            <person name="LaButti K."/>
            <person name="Lindquist E.A."/>
            <person name="Lipzen A."/>
            <person name="Lundell T."/>
            <person name="Morin E."/>
            <person name="Murat C."/>
            <person name="Riley R."/>
            <person name="Ohm R."/>
            <person name="Sun H."/>
            <person name="Tunlid A."/>
            <person name="Henrissat B."/>
            <person name="Grigoriev I.V."/>
            <person name="Hibbett D.S."/>
            <person name="Martin F."/>
        </authorList>
    </citation>
    <scope>NUCLEOTIDE SEQUENCE [LARGE SCALE GENOMIC DNA]</scope>
    <source>
        <strain evidence="5">Zn</strain>
    </source>
</reference>
<evidence type="ECO:0000256" key="2">
    <source>
        <dbReference type="ARBA" id="ARBA00022723"/>
    </source>
</evidence>
<dbReference type="PANTHER" id="PTHR11820:SF100">
    <property type="entry name" value="FUMARYLACETOACETATE HYDROLASE FAMILY PROTEIN (AFU_ORTHOLOGUE AFUA_4G01490)"/>
    <property type="match status" value="1"/>
</dbReference>
<sequence>MIPPVETPWSHLIRFVSDHDDQVHFGDAIISDSFDLGSSHNQAVILQAKLIEGNPLSTDCVVHHARIVSVKKLLGPLTPQMVSSVRCIGMNYASHVAEGSIKLPDYPVMFIKPPNAIANYGQDIEIPKIAQDSQADYEGELVVIIGRDCKDVTKDDAMQHVLGYTVGNDILISSRKWQLDPNLAGKWPQASFSKGFDGFAPLGPCITAARIINPKNLKLETKVNNQLRQSGNTGSMVFDIPTLIAFLSQGTTLEAGSIIMTGTPAGVGFMMDPPQHLTHGDTVEISIEGIGTLVNRFKHAT</sequence>
<dbReference type="AlphaFoldDB" id="A0A0C3HEI5"/>
<feature type="domain" description="Fumarylacetoacetase-like C-terminal" evidence="3">
    <location>
        <begin position="85"/>
        <end position="297"/>
    </location>
</feature>
<evidence type="ECO:0000313" key="5">
    <source>
        <dbReference type="Proteomes" id="UP000054321"/>
    </source>
</evidence>